<evidence type="ECO:0000256" key="12">
    <source>
        <dbReference type="HAMAP-Rule" id="MF_00015"/>
    </source>
</evidence>
<feature type="site" description="Cleavage; by autolysis" evidence="12">
    <location>
        <begin position="109"/>
        <end position="110"/>
    </location>
</feature>
<keyword evidence="2 12" id="KW-0678">Repressor</keyword>
<keyword evidence="10 12" id="KW-0234">DNA repair</keyword>
<dbReference type="InterPro" id="IPR039418">
    <property type="entry name" value="LexA-like"/>
</dbReference>
<dbReference type="Pfam" id="PF00717">
    <property type="entry name" value="Peptidase_S24"/>
    <property type="match status" value="1"/>
</dbReference>
<dbReference type="AlphaFoldDB" id="A0A0M8JQ65"/>
<keyword evidence="6 12" id="KW-0068">Autocatalytic cleavage</keyword>
<evidence type="ECO:0000256" key="6">
    <source>
        <dbReference type="ARBA" id="ARBA00022813"/>
    </source>
</evidence>
<evidence type="ECO:0000256" key="9">
    <source>
        <dbReference type="ARBA" id="ARBA00023163"/>
    </source>
</evidence>
<dbReference type="GO" id="GO:0006260">
    <property type="term" value="P:DNA replication"/>
    <property type="evidence" value="ECO:0007669"/>
    <property type="project" value="UniProtKB-UniRule"/>
</dbReference>
<dbReference type="GO" id="GO:0006508">
    <property type="term" value="P:proteolysis"/>
    <property type="evidence" value="ECO:0007669"/>
    <property type="project" value="InterPro"/>
</dbReference>
<dbReference type="InterPro" id="IPR006199">
    <property type="entry name" value="LexA_DNA-bd_dom"/>
</dbReference>
<dbReference type="InterPro" id="IPR015927">
    <property type="entry name" value="Peptidase_S24_S26A/B/C"/>
</dbReference>
<comment type="subunit">
    <text evidence="12">Homodimer.</text>
</comment>
<keyword evidence="3 12" id="KW-0235">DNA replication</keyword>
<dbReference type="GO" id="GO:0006281">
    <property type="term" value="P:DNA repair"/>
    <property type="evidence" value="ECO:0007669"/>
    <property type="project" value="UniProtKB-UniRule"/>
</dbReference>
<dbReference type="Gene3D" id="2.10.109.10">
    <property type="entry name" value="Umud Fragment, subunit A"/>
    <property type="match status" value="1"/>
</dbReference>
<dbReference type="InterPro" id="IPR050077">
    <property type="entry name" value="LexA_repressor"/>
</dbReference>
<dbReference type="Proteomes" id="UP000050501">
    <property type="component" value="Unassembled WGS sequence"/>
</dbReference>
<evidence type="ECO:0000256" key="11">
    <source>
        <dbReference type="ARBA" id="ARBA00023236"/>
    </source>
</evidence>
<dbReference type="PANTHER" id="PTHR33516">
    <property type="entry name" value="LEXA REPRESSOR"/>
    <property type="match status" value="1"/>
</dbReference>
<keyword evidence="5 12" id="KW-0378">Hydrolase</keyword>
<feature type="active site" description="For autocatalytic cleavage activity" evidence="12">
    <location>
        <position position="154"/>
    </location>
</feature>
<evidence type="ECO:0000259" key="15">
    <source>
        <dbReference type="Pfam" id="PF01726"/>
    </source>
</evidence>
<dbReference type="EMBL" id="LGCM01000037">
    <property type="protein sequence ID" value="KPL81641.1"/>
    <property type="molecule type" value="Genomic_DNA"/>
</dbReference>
<dbReference type="InterPro" id="IPR036390">
    <property type="entry name" value="WH_DNA-bd_sf"/>
</dbReference>
<evidence type="ECO:0000256" key="8">
    <source>
        <dbReference type="ARBA" id="ARBA00023125"/>
    </source>
</evidence>
<dbReference type="InterPro" id="IPR006197">
    <property type="entry name" value="Peptidase_S24_LexA"/>
</dbReference>
<evidence type="ECO:0000256" key="10">
    <source>
        <dbReference type="ARBA" id="ARBA00023204"/>
    </source>
</evidence>
<dbReference type="PANTHER" id="PTHR33516:SF2">
    <property type="entry name" value="LEXA REPRESSOR-RELATED"/>
    <property type="match status" value="1"/>
</dbReference>
<keyword evidence="9 12" id="KW-0804">Transcription</keyword>
<dbReference type="CDD" id="cd06529">
    <property type="entry name" value="S24_LexA-like"/>
    <property type="match status" value="1"/>
</dbReference>
<accession>A0A0M8JQ65</accession>
<evidence type="ECO:0000259" key="14">
    <source>
        <dbReference type="Pfam" id="PF00717"/>
    </source>
</evidence>
<sequence length="240" mass="27070">MARKSAGLGERHRKIMEFLTTFQDKNGYSPSIREIGDSIGVTSTSLVDYYLKNLEQHKYIERNQHVSRSIRILRPMYPSFTGEVKRVARQAAQAASDFFSVPLLGRIVAGKPIPVPSSDLAYYDPESGVEIARSLIPARENISELFALEVEGDSMIDAMINDGDIVVLRQANQAANGEMVAVWLDDNDETTLKYFFKENDRVRLQPANPTMSPIYINNPERLRIMGKVVMVIRQVKSQFA</sequence>
<comment type="similarity">
    <text evidence="1 12 13">Belongs to the peptidase S24 family.</text>
</comment>
<dbReference type="Gene3D" id="1.10.10.10">
    <property type="entry name" value="Winged helix-like DNA-binding domain superfamily/Winged helix DNA-binding domain"/>
    <property type="match status" value="1"/>
</dbReference>
<dbReference type="SUPFAM" id="SSF51306">
    <property type="entry name" value="LexA/Signal peptidase"/>
    <property type="match status" value="1"/>
</dbReference>
<evidence type="ECO:0000256" key="3">
    <source>
        <dbReference type="ARBA" id="ARBA00022705"/>
    </source>
</evidence>
<name>A0A0M8JQ65_9CHLR</name>
<keyword evidence="11 12" id="KW-0742">SOS response</keyword>
<feature type="domain" description="Peptidase S24/S26A/S26B/S26C" evidence="14">
    <location>
        <begin position="102"/>
        <end position="229"/>
    </location>
</feature>
<dbReference type="GO" id="GO:0009432">
    <property type="term" value="P:SOS response"/>
    <property type="evidence" value="ECO:0007669"/>
    <property type="project" value="UniProtKB-UniRule"/>
</dbReference>
<feature type="active site" description="For autocatalytic cleavage activity" evidence="12">
    <location>
        <position position="193"/>
    </location>
</feature>
<reference evidence="16" key="1">
    <citation type="journal article" date="2015" name="Genome Announc.">
        <title>Draft Genome Sequences of Anaerolinea thermolimosa IMO-1, Bellilinea caldifistulae GOMI-1, Leptolinea tardivitalis YMTK-2, Levilinea saccharolytica KIBI-1, Longilinea arvoryzae KOME-1, Previously Described as Members of the Class Anaerolineae (Chloroflexi).</title>
        <authorList>
            <person name="Matsuura N."/>
            <person name="Tourlousse M.D."/>
            <person name="Ohashi A."/>
            <person name="Hugenholtz P."/>
            <person name="Sekiguchi Y."/>
        </authorList>
    </citation>
    <scope>NUCLEOTIDE SEQUENCE</scope>
    <source>
        <strain evidence="16">KIBI-1</strain>
    </source>
</reference>
<dbReference type="PRINTS" id="PR00726">
    <property type="entry name" value="LEXASERPTASE"/>
</dbReference>
<comment type="function">
    <text evidence="12">Represses a number of genes involved in the response to DNA damage (SOS response), including recA and lexA. In the presence of single-stranded DNA, RecA interacts with LexA causing an autocatalytic cleavage which disrupts the DNA-binding part of LexA, leading to derepression of the SOS regulon and eventually DNA repair.</text>
</comment>
<evidence type="ECO:0000256" key="7">
    <source>
        <dbReference type="ARBA" id="ARBA00023015"/>
    </source>
</evidence>
<dbReference type="OrthoDB" id="9802364at2"/>
<keyword evidence="18" id="KW-1185">Reference proteome</keyword>
<dbReference type="RefSeq" id="WP_062419809.1">
    <property type="nucleotide sequence ID" value="NZ_BBXZ01000181.1"/>
</dbReference>
<dbReference type="GO" id="GO:0004252">
    <property type="term" value="F:serine-type endopeptidase activity"/>
    <property type="evidence" value="ECO:0007669"/>
    <property type="project" value="UniProtKB-UniRule"/>
</dbReference>
<feature type="DNA-binding region" description="H-T-H motif" evidence="12">
    <location>
        <begin position="32"/>
        <end position="52"/>
    </location>
</feature>
<comment type="catalytic activity">
    <reaction evidence="12">
        <text>Hydrolysis of Ala-|-Gly bond in repressor LexA.</text>
        <dbReference type="EC" id="3.4.21.88"/>
    </reaction>
</comment>
<evidence type="ECO:0000313" key="18">
    <source>
        <dbReference type="Proteomes" id="UP000050501"/>
    </source>
</evidence>
<dbReference type="HAMAP" id="MF_00015">
    <property type="entry name" value="LexA"/>
    <property type="match status" value="1"/>
</dbReference>
<dbReference type="EC" id="3.4.21.88" evidence="12"/>
<dbReference type="NCBIfam" id="TIGR00498">
    <property type="entry name" value="lexA"/>
    <property type="match status" value="1"/>
</dbReference>
<dbReference type="GO" id="GO:0003677">
    <property type="term" value="F:DNA binding"/>
    <property type="evidence" value="ECO:0007669"/>
    <property type="project" value="UniProtKB-UniRule"/>
</dbReference>
<keyword evidence="8 12" id="KW-0238">DNA-binding</keyword>
<dbReference type="EMBL" id="DF967975">
    <property type="protein sequence ID" value="GAP19537.1"/>
    <property type="molecule type" value="Genomic_DNA"/>
</dbReference>
<proteinExistence type="inferred from homology"/>
<dbReference type="STRING" id="229921.ADN01_09965"/>
<protein>
    <recommendedName>
        <fullName evidence="12">LexA repressor</fullName>
        <ecNumber evidence="12">3.4.21.88</ecNumber>
    </recommendedName>
</protein>
<organism evidence="16">
    <name type="scientific">Levilinea saccharolytica</name>
    <dbReference type="NCBI Taxonomy" id="229921"/>
    <lineage>
        <taxon>Bacteria</taxon>
        <taxon>Bacillati</taxon>
        <taxon>Chloroflexota</taxon>
        <taxon>Anaerolineae</taxon>
        <taxon>Anaerolineales</taxon>
        <taxon>Anaerolineaceae</taxon>
        <taxon>Levilinea</taxon>
    </lineage>
</organism>
<evidence type="ECO:0000256" key="4">
    <source>
        <dbReference type="ARBA" id="ARBA00022763"/>
    </source>
</evidence>
<dbReference type="InterPro" id="IPR006200">
    <property type="entry name" value="LexA"/>
</dbReference>
<dbReference type="InterPro" id="IPR036388">
    <property type="entry name" value="WH-like_DNA-bd_sf"/>
</dbReference>
<evidence type="ECO:0000313" key="17">
    <source>
        <dbReference type="EMBL" id="KPL81641.1"/>
    </source>
</evidence>
<evidence type="ECO:0000256" key="1">
    <source>
        <dbReference type="ARBA" id="ARBA00007484"/>
    </source>
</evidence>
<keyword evidence="7 12" id="KW-0805">Transcription regulation</keyword>
<evidence type="ECO:0000256" key="5">
    <source>
        <dbReference type="ARBA" id="ARBA00022801"/>
    </source>
</evidence>
<dbReference type="Pfam" id="PF01726">
    <property type="entry name" value="LexA_DNA_bind"/>
    <property type="match status" value="1"/>
</dbReference>
<reference evidence="17 18" key="2">
    <citation type="submission" date="2015-07" db="EMBL/GenBank/DDBJ databases">
        <title>Genome sequence of Levilinea saccharolytica DSM 16555.</title>
        <authorList>
            <person name="Hemp J."/>
            <person name="Ward L.M."/>
            <person name="Pace L.A."/>
            <person name="Fischer W.W."/>
        </authorList>
    </citation>
    <scope>NUCLEOTIDE SEQUENCE [LARGE SCALE GENOMIC DNA]</scope>
    <source>
        <strain evidence="17 18">KIBI-1</strain>
    </source>
</reference>
<feature type="domain" description="LexA repressor DNA-binding" evidence="15">
    <location>
        <begin position="7"/>
        <end position="68"/>
    </location>
</feature>
<dbReference type="InterPro" id="IPR036286">
    <property type="entry name" value="LexA/Signal_pep-like_sf"/>
</dbReference>
<evidence type="ECO:0000256" key="13">
    <source>
        <dbReference type="RuleBase" id="RU003991"/>
    </source>
</evidence>
<dbReference type="SUPFAM" id="SSF46785">
    <property type="entry name" value="Winged helix' DNA-binding domain"/>
    <property type="match status" value="1"/>
</dbReference>
<gene>
    <name evidence="12" type="primary">lexA</name>
    <name evidence="17" type="ORF">ADN01_09965</name>
    <name evidence="16" type="ORF">LSAC_03442</name>
</gene>
<dbReference type="GO" id="GO:0045892">
    <property type="term" value="P:negative regulation of DNA-templated transcription"/>
    <property type="evidence" value="ECO:0007669"/>
    <property type="project" value="UniProtKB-UniRule"/>
</dbReference>
<evidence type="ECO:0000256" key="2">
    <source>
        <dbReference type="ARBA" id="ARBA00022491"/>
    </source>
</evidence>
<keyword evidence="4 12" id="KW-0227">DNA damage</keyword>
<evidence type="ECO:0000313" key="16">
    <source>
        <dbReference type="EMBL" id="GAP19537.1"/>
    </source>
</evidence>